<dbReference type="EMBL" id="AIFC01000009">
    <property type="protein sequence ID" value="EHU49311.1"/>
    <property type="molecule type" value="Genomic_DNA"/>
</dbReference>
<gene>
    <name evidence="1" type="ORF">ECDEC2D_0287</name>
</gene>
<comment type="caution">
    <text evidence="1">The sequence shown here is derived from an EMBL/GenBank/DDBJ whole genome shotgun (WGS) entry which is preliminary data.</text>
</comment>
<sequence length="44" mass="5062">MNDNVNENDYYKDEIIFETLAGSQAVRNLSVPEGLINNQMNRKC</sequence>
<name>A0A828UEZ8_ECOLX</name>
<dbReference type="Proteomes" id="UP000005272">
    <property type="component" value="Unassembled WGS sequence"/>
</dbReference>
<evidence type="ECO:0000313" key="1">
    <source>
        <dbReference type="EMBL" id="EHU49311.1"/>
    </source>
</evidence>
<dbReference type="AlphaFoldDB" id="A0A828UEZ8"/>
<protein>
    <submittedName>
        <fullName evidence="1">Uncharacterized protein</fullName>
    </submittedName>
</protein>
<organism evidence="1 2">
    <name type="scientific">Escherichia coli DEC2D</name>
    <dbReference type="NCBI Taxonomy" id="868141"/>
    <lineage>
        <taxon>Bacteria</taxon>
        <taxon>Pseudomonadati</taxon>
        <taxon>Pseudomonadota</taxon>
        <taxon>Gammaproteobacteria</taxon>
        <taxon>Enterobacterales</taxon>
        <taxon>Enterobacteriaceae</taxon>
        <taxon>Escherichia</taxon>
    </lineage>
</organism>
<accession>A0A828UEZ8</accession>
<evidence type="ECO:0000313" key="2">
    <source>
        <dbReference type="Proteomes" id="UP000005272"/>
    </source>
</evidence>
<proteinExistence type="predicted"/>
<reference evidence="1 2" key="1">
    <citation type="journal article" date="2012" name="J. Bacteriol.">
        <title>Draft Genome Sequences of the Diarrheagenic Escherichia coli Collection.</title>
        <authorList>
            <person name="Hazen T.H."/>
            <person name="Sahl J.W."/>
            <person name="Redman J.C."/>
            <person name="Morris C.R."/>
            <person name="Daugherty S.C."/>
            <person name="Chibucos M.C."/>
            <person name="Sengamalay N.A."/>
            <person name="Fraser-Liggett C.M."/>
            <person name="Steinsland H."/>
            <person name="Whittam T.S."/>
            <person name="Whittam B."/>
            <person name="Manning S.D."/>
            <person name="Rasko D.A."/>
        </authorList>
    </citation>
    <scope>NUCLEOTIDE SEQUENCE [LARGE SCALE GENOMIC DNA]</scope>
    <source>
        <strain evidence="1 2">DEC2D</strain>
    </source>
</reference>